<dbReference type="InterPro" id="IPR000772">
    <property type="entry name" value="Ricin_B_lectin"/>
</dbReference>
<organism evidence="2 3">
    <name type="scientific">Anaerocolumna jejuensis DSM 15929</name>
    <dbReference type="NCBI Taxonomy" id="1121322"/>
    <lineage>
        <taxon>Bacteria</taxon>
        <taxon>Bacillati</taxon>
        <taxon>Bacillota</taxon>
        <taxon>Clostridia</taxon>
        <taxon>Lachnospirales</taxon>
        <taxon>Lachnospiraceae</taxon>
        <taxon>Anaerocolumna</taxon>
    </lineage>
</organism>
<dbReference type="SUPFAM" id="SSF50939">
    <property type="entry name" value="Sialidases"/>
    <property type="match status" value="1"/>
</dbReference>
<dbReference type="PROSITE" id="PS50231">
    <property type="entry name" value="RICIN_B_LECTIN"/>
    <property type="match status" value="1"/>
</dbReference>
<proteinExistence type="predicted"/>
<dbReference type="PANTHER" id="PTHR38792">
    <property type="entry name" value="BNR/ASP-BOX REPEAT DOMAIN PROTEIN (AFU_ORTHOLOGUE AFUA_7G06430)-RELATED"/>
    <property type="match status" value="1"/>
</dbReference>
<dbReference type="CDD" id="cd00161">
    <property type="entry name" value="beta-trefoil_Ricin-like"/>
    <property type="match status" value="3"/>
</dbReference>
<dbReference type="Gene3D" id="2.80.10.50">
    <property type="match status" value="4"/>
</dbReference>
<accession>A0A1M6YPH6</accession>
<dbReference type="Pfam" id="PF14200">
    <property type="entry name" value="RicinB_lectin_2"/>
    <property type="match status" value="3"/>
</dbReference>
<keyword evidence="3" id="KW-1185">Reference proteome</keyword>
<evidence type="ECO:0000313" key="3">
    <source>
        <dbReference type="Proteomes" id="UP000184386"/>
    </source>
</evidence>
<reference evidence="2 3" key="1">
    <citation type="submission" date="2016-11" db="EMBL/GenBank/DDBJ databases">
        <authorList>
            <person name="Jaros S."/>
            <person name="Januszkiewicz K."/>
            <person name="Wedrychowicz H."/>
        </authorList>
    </citation>
    <scope>NUCLEOTIDE SEQUENCE [LARGE SCALE GENOMIC DNA]</scope>
    <source>
        <strain evidence="2 3">DSM 15929</strain>
    </source>
</reference>
<dbReference type="Proteomes" id="UP000184386">
    <property type="component" value="Unassembled WGS sequence"/>
</dbReference>
<evidence type="ECO:0000313" key="2">
    <source>
        <dbReference type="EMBL" id="SHL20138.1"/>
    </source>
</evidence>
<gene>
    <name evidence="2" type="ORF">SAMN02745136_04339</name>
</gene>
<protein>
    <submittedName>
        <fullName evidence="2">Ricin-type beta-trefoil lectin domain-like</fullName>
    </submittedName>
</protein>
<dbReference type="Gene3D" id="2.120.10.10">
    <property type="match status" value="1"/>
</dbReference>
<dbReference type="AlphaFoldDB" id="A0A1M6YPH6"/>
<dbReference type="SUPFAM" id="SSF50370">
    <property type="entry name" value="Ricin B-like lectins"/>
    <property type="match status" value="2"/>
</dbReference>
<dbReference type="OrthoDB" id="142430at2"/>
<dbReference type="EMBL" id="FRAC01000026">
    <property type="protein sequence ID" value="SHL20138.1"/>
    <property type="molecule type" value="Genomic_DNA"/>
</dbReference>
<dbReference type="SMART" id="SM00458">
    <property type="entry name" value="RICIN"/>
    <property type="match status" value="1"/>
</dbReference>
<dbReference type="CDD" id="cd15482">
    <property type="entry name" value="Sialidase_non-viral"/>
    <property type="match status" value="1"/>
</dbReference>
<dbReference type="PANTHER" id="PTHR38792:SF3">
    <property type="entry name" value="BNR_ASP-BOX REPEAT DOMAIN PROTEIN (AFU_ORTHOLOGUE AFUA_7G06430)-RELATED"/>
    <property type="match status" value="1"/>
</dbReference>
<dbReference type="STRING" id="1121322.SAMN02745136_04339"/>
<dbReference type="RefSeq" id="WP_073279117.1">
    <property type="nucleotide sequence ID" value="NZ_FRAC01000026.1"/>
</dbReference>
<dbReference type="InterPro" id="IPR035992">
    <property type="entry name" value="Ricin_B-like_lectins"/>
</dbReference>
<dbReference type="PROSITE" id="PS51257">
    <property type="entry name" value="PROKAR_LIPOPROTEIN"/>
    <property type="match status" value="1"/>
</dbReference>
<evidence type="ECO:0000259" key="1">
    <source>
        <dbReference type="SMART" id="SM00458"/>
    </source>
</evidence>
<dbReference type="InterPro" id="IPR036278">
    <property type="entry name" value="Sialidase_sf"/>
</dbReference>
<keyword evidence="2" id="KW-0430">Lectin</keyword>
<sequence>MKNVKRIAILSFVSIFLISCFVTSTYAFGPVTVWSSTSTKSASYARALMLHYSGDNNGKMYATHESWTDNQTPHPAGPNFPIYESTNGGQSWNKISEVADVHPDEGLREQGFLYELPQQIGNMPAGTMLLAVNAFPAGELVHNIELYKSNDLGRNWSYVSTIATGGAYGGGMNWQSQGIWEPFLLAANNKLICYYADEQDPNNNQMVVHRSSSNGIDWSSTKADVALGELRPGMPTVTKMGNGKYMLVYEMVNMQEDQIHYKISSDPENWGNASDPGSKVNYYQGQTPGSQPYVTWVPGGGPNGTVVISGGRSDKLFLNYNYGQGHWTVQDCVIPTGYSRCLVPTGNSTVFIIAAVKNSTTGKSDVKCGTTDILPSNNLYNSNLFMLVNNGTGKTLDLIGGSTSNGSVVNQWTYDANSNNQKWSLVPNGNESFRIASFVSGDDVCVANDSTANEAQIHNWDYTEGNTAHQWNFVDVGNGLFKIINVNSGKCLEVQNGNTSNGAKVQQYDYTGQAWQQWRLQPIGDYYIQARHSGKYINGGGGATSNDTPVIQWSFQTNNWFKWRFESAENGWYKVVYLNAPSKVIDLADVSMEAGHGTHLWDYVSGDNQLVRLVPQQDGSFKIYFKHSGMAWDIEGVSREDSAKLTQYTEANGDNQKFYLERFN</sequence>
<dbReference type="GO" id="GO:0030246">
    <property type="term" value="F:carbohydrate binding"/>
    <property type="evidence" value="ECO:0007669"/>
    <property type="project" value="UniProtKB-KW"/>
</dbReference>
<name>A0A1M6YPH6_9FIRM</name>
<feature type="domain" description="Ricin B lectin" evidence="1">
    <location>
        <begin position="382"/>
        <end position="521"/>
    </location>
</feature>